<evidence type="ECO:0000256" key="16">
    <source>
        <dbReference type="SAM" id="Phobius"/>
    </source>
</evidence>
<evidence type="ECO:0000256" key="8">
    <source>
        <dbReference type="ARBA" id="ARBA00023186"/>
    </source>
</evidence>
<dbReference type="InterPro" id="IPR027304">
    <property type="entry name" value="Trigger_fact/SurA_dom_sf"/>
</dbReference>
<evidence type="ECO:0000256" key="6">
    <source>
        <dbReference type="ARBA" id="ARBA00022989"/>
    </source>
</evidence>
<dbReference type="Pfam" id="PF13145">
    <property type="entry name" value="Rotamase_2"/>
    <property type="match status" value="1"/>
</dbReference>
<evidence type="ECO:0000256" key="14">
    <source>
        <dbReference type="PROSITE-ProRule" id="PRU00278"/>
    </source>
</evidence>
<evidence type="ECO:0000256" key="4">
    <source>
        <dbReference type="ARBA" id="ARBA00022519"/>
    </source>
</evidence>
<dbReference type="PROSITE" id="PS50198">
    <property type="entry name" value="PPIC_PPIASE_2"/>
    <property type="match status" value="1"/>
</dbReference>
<dbReference type="Proteomes" id="UP001595799">
    <property type="component" value="Unassembled WGS sequence"/>
</dbReference>
<evidence type="ECO:0000256" key="11">
    <source>
        <dbReference type="ARBA" id="ARBA00038408"/>
    </source>
</evidence>
<organism evidence="18 19">
    <name type="scientific">Fodinicurvata halophila</name>
    <dbReference type="NCBI Taxonomy" id="1419723"/>
    <lineage>
        <taxon>Bacteria</taxon>
        <taxon>Pseudomonadati</taxon>
        <taxon>Pseudomonadota</taxon>
        <taxon>Alphaproteobacteria</taxon>
        <taxon>Rhodospirillales</taxon>
        <taxon>Rhodovibrionaceae</taxon>
        <taxon>Fodinicurvata</taxon>
    </lineage>
</organism>
<dbReference type="Gene3D" id="3.10.50.40">
    <property type="match status" value="1"/>
</dbReference>
<dbReference type="RefSeq" id="WP_382421756.1">
    <property type="nucleotide sequence ID" value="NZ_JBHSCW010000003.1"/>
</dbReference>
<comment type="similarity">
    <text evidence="11">Belongs to the PpiD chaperone family.</text>
</comment>
<keyword evidence="14" id="KW-0413">Isomerase</keyword>
<dbReference type="Pfam" id="PF13624">
    <property type="entry name" value="SurA_N_3"/>
    <property type="match status" value="1"/>
</dbReference>
<evidence type="ECO:0000256" key="9">
    <source>
        <dbReference type="ARBA" id="ARBA00030642"/>
    </source>
</evidence>
<keyword evidence="6 16" id="KW-1133">Transmembrane helix</keyword>
<evidence type="ECO:0000256" key="12">
    <source>
        <dbReference type="ARBA" id="ARBA00040743"/>
    </source>
</evidence>
<evidence type="ECO:0000256" key="15">
    <source>
        <dbReference type="SAM" id="Coils"/>
    </source>
</evidence>
<evidence type="ECO:0000256" key="2">
    <source>
        <dbReference type="ARBA" id="ARBA00018370"/>
    </source>
</evidence>
<dbReference type="PANTHER" id="PTHR47529:SF1">
    <property type="entry name" value="PERIPLASMIC CHAPERONE PPID"/>
    <property type="match status" value="1"/>
</dbReference>
<keyword evidence="8" id="KW-0143">Chaperone</keyword>
<feature type="coiled-coil region" evidence="15">
    <location>
        <begin position="360"/>
        <end position="417"/>
    </location>
</feature>
<evidence type="ECO:0000256" key="7">
    <source>
        <dbReference type="ARBA" id="ARBA00023136"/>
    </source>
</evidence>
<reference evidence="19" key="1">
    <citation type="journal article" date="2019" name="Int. J. Syst. Evol. Microbiol.">
        <title>The Global Catalogue of Microorganisms (GCM) 10K type strain sequencing project: providing services to taxonomists for standard genome sequencing and annotation.</title>
        <authorList>
            <consortium name="The Broad Institute Genomics Platform"/>
            <consortium name="The Broad Institute Genome Sequencing Center for Infectious Disease"/>
            <person name="Wu L."/>
            <person name="Ma J."/>
        </authorList>
    </citation>
    <scope>NUCLEOTIDE SEQUENCE [LARGE SCALE GENOMIC DNA]</scope>
    <source>
        <strain evidence="19">CECT 8472</strain>
    </source>
</reference>
<evidence type="ECO:0000259" key="17">
    <source>
        <dbReference type="PROSITE" id="PS50198"/>
    </source>
</evidence>
<keyword evidence="4" id="KW-0997">Cell inner membrane</keyword>
<sequence>MGKLRGIVAKVFFFALLGLLILSFALWGVGDIFRGQQEPDNVAEVGEREISSNAYRQAFMEAYNRQRQMLGEDFSIEMARQIGLDRQVLEQLIADQLLLQHANRMGMVVTEEQIRQVLVSTPAFQDSEGQFDRARFQQLLRSNQMSEQQLINSLRQDIPVNQITAALAAPLQVPDALSEQIRQYREERRIAEYLVIPRSSVEGVETPDEATLRSFYEEHQDTFMAPEYRRVSYIHLSPDDVRDSVGISEERLREEYEARRKELSVPEERQVEQGLFDSREEAQAAYEDIRNGGDFTEVIEDTSGEAPIELGFVRQGDLPESLAENVFSLEEGGVTEPLESSFGWHVIRVNEIQEGEEPSFEAAREQIRNELVEYEAVEATVSLANELDDLLASGAPLEEAAQEMNLELQTIEAIDSEGRNREGQQIEGLPDREHFLSETFSLSEGQESLLIETSEGDSYFVLQVDAVEEPAPRPFEEVRSEVRELWEREQREAQANETAEDILSRAKNGKSLAAIAEEEDLTLRQTEPLLRSAEEPSRELVSQMFGMETDEAAISQGPRGPIIARLTEIVPADAPTGNESAQSELQNELEQSLRNDLETMFRHGLESEYQVTIHEDRLERATPAF</sequence>
<gene>
    <name evidence="18" type="ORF">ACFOW6_07710</name>
</gene>
<dbReference type="InterPro" id="IPR046357">
    <property type="entry name" value="PPIase_dom_sf"/>
</dbReference>
<evidence type="ECO:0000313" key="18">
    <source>
        <dbReference type="EMBL" id="MFC4351425.1"/>
    </source>
</evidence>
<dbReference type="SUPFAM" id="SSF109998">
    <property type="entry name" value="Triger factor/SurA peptide-binding domain-like"/>
    <property type="match status" value="1"/>
</dbReference>
<comment type="subcellular location">
    <subcellularLocation>
        <location evidence="1">Cell inner membrane</location>
        <topology evidence="1">Single-pass type II membrane protein</topology>
        <orientation evidence="1">Periplasmic side</orientation>
    </subcellularLocation>
</comment>
<keyword evidence="3" id="KW-1003">Cell membrane</keyword>
<evidence type="ECO:0000256" key="5">
    <source>
        <dbReference type="ARBA" id="ARBA00022692"/>
    </source>
</evidence>
<dbReference type="EMBL" id="JBHSCW010000003">
    <property type="protein sequence ID" value="MFC4351425.1"/>
    <property type="molecule type" value="Genomic_DNA"/>
</dbReference>
<evidence type="ECO:0000256" key="10">
    <source>
        <dbReference type="ARBA" id="ARBA00031484"/>
    </source>
</evidence>
<name>A0ABV8UJP7_9PROT</name>
<dbReference type="PANTHER" id="PTHR47529">
    <property type="entry name" value="PEPTIDYL-PROLYL CIS-TRANS ISOMERASE D"/>
    <property type="match status" value="1"/>
</dbReference>
<dbReference type="InterPro" id="IPR000297">
    <property type="entry name" value="PPIase_PpiC"/>
</dbReference>
<dbReference type="Gene3D" id="1.10.4030.10">
    <property type="entry name" value="Porin chaperone SurA, peptide-binding domain"/>
    <property type="match status" value="1"/>
</dbReference>
<evidence type="ECO:0000256" key="3">
    <source>
        <dbReference type="ARBA" id="ARBA00022475"/>
    </source>
</evidence>
<dbReference type="InterPro" id="IPR052029">
    <property type="entry name" value="PpiD_chaperone"/>
</dbReference>
<comment type="caution">
    <text evidence="18">The sequence shown here is derived from an EMBL/GenBank/DDBJ whole genome shotgun (WGS) entry which is preliminary data.</text>
</comment>
<keyword evidence="15" id="KW-0175">Coiled coil</keyword>
<keyword evidence="7 16" id="KW-0472">Membrane</keyword>
<accession>A0ABV8UJP7</accession>
<dbReference type="SUPFAM" id="SSF54534">
    <property type="entry name" value="FKBP-like"/>
    <property type="match status" value="1"/>
</dbReference>
<feature type="transmembrane region" description="Helical" evidence="16">
    <location>
        <begin position="7"/>
        <end position="29"/>
    </location>
</feature>
<feature type="domain" description="PpiC" evidence="17">
    <location>
        <begin position="226"/>
        <end position="351"/>
    </location>
</feature>
<evidence type="ECO:0000256" key="1">
    <source>
        <dbReference type="ARBA" id="ARBA00004382"/>
    </source>
</evidence>
<evidence type="ECO:0000313" key="19">
    <source>
        <dbReference type="Proteomes" id="UP001595799"/>
    </source>
</evidence>
<keyword evidence="5 16" id="KW-0812">Transmembrane</keyword>
<proteinExistence type="inferred from homology"/>
<protein>
    <recommendedName>
        <fullName evidence="2">Parvulin-like PPIase</fullName>
    </recommendedName>
    <alternativeName>
        <fullName evidence="9">Peptidyl-prolyl cis-trans isomerase plp</fullName>
    </alternativeName>
    <alternativeName>
        <fullName evidence="12">Periplasmic chaperone PpiD</fullName>
    </alternativeName>
    <alternativeName>
        <fullName evidence="13">Periplasmic folding chaperone</fullName>
    </alternativeName>
    <alternativeName>
        <fullName evidence="10">Rotamase plp</fullName>
    </alternativeName>
</protein>
<evidence type="ECO:0000256" key="13">
    <source>
        <dbReference type="ARBA" id="ARBA00042775"/>
    </source>
</evidence>
<keyword evidence="14" id="KW-0697">Rotamase</keyword>
<keyword evidence="19" id="KW-1185">Reference proteome</keyword>